<evidence type="ECO:0000256" key="1">
    <source>
        <dbReference type="ARBA" id="ARBA00001917"/>
    </source>
</evidence>
<dbReference type="Pfam" id="PF00881">
    <property type="entry name" value="Nitroreductase"/>
    <property type="match status" value="1"/>
</dbReference>
<dbReference type="CDD" id="cd02149">
    <property type="entry name" value="NfsB-like"/>
    <property type="match status" value="1"/>
</dbReference>
<dbReference type="KEGG" id="sli:Slin_2079"/>
<evidence type="ECO:0000256" key="2">
    <source>
        <dbReference type="ARBA" id="ARBA00007118"/>
    </source>
</evidence>
<evidence type="ECO:0000256" key="6">
    <source>
        <dbReference type="ARBA" id="ARBA00023002"/>
    </source>
</evidence>
<dbReference type="HOGENOM" id="CLU_070764_4_1_10"/>
<accession>D2QDI8</accession>
<dbReference type="PANTHER" id="PTHR43673">
    <property type="entry name" value="NAD(P)H NITROREDUCTASE YDGI-RELATED"/>
    <property type="match status" value="1"/>
</dbReference>
<evidence type="ECO:0000256" key="3">
    <source>
        <dbReference type="ARBA" id="ARBA00022630"/>
    </source>
</evidence>
<dbReference type="Proteomes" id="UP000002028">
    <property type="component" value="Chromosome"/>
</dbReference>
<proteinExistence type="inferred from homology"/>
<comment type="cofactor">
    <cofactor evidence="1">
        <name>FMN</name>
        <dbReference type="ChEBI" id="CHEBI:58210"/>
    </cofactor>
</comment>
<evidence type="ECO:0000256" key="5">
    <source>
        <dbReference type="ARBA" id="ARBA00022857"/>
    </source>
</evidence>
<reference evidence="8 9" key="1">
    <citation type="journal article" date="2010" name="Stand. Genomic Sci.">
        <title>Complete genome sequence of Spirosoma linguale type strain (1).</title>
        <authorList>
            <person name="Lail K."/>
            <person name="Sikorski J."/>
            <person name="Saunders E."/>
            <person name="Lapidus A."/>
            <person name="Glavina Del Rio T."/>
            <person name="Copeland A."/>
            <person name="Tice H."/>
            <person name="Cheng J.-F."/>
            <person name="Lucas S."/>
            <person name="Nolan M."/>
            <person name="Bruce D."/>
            <person name="Goodwin L."/>
            <person name="Pitluck S."/>
            <person name="Ivanova N."/>
            <person name="Mavromatis K."/>
            <person name="Ovchinnikova G."/>
            <person name="Pati A."/>
            <person name="Chen A."/>
            <person name="Palaniappan K."/>
            <person name="Land M."/>
            <person name="Hauser L."/>
            <person name="Chang Y.-J."/>
            <person name="Jeffries C.D."/>
            <person name="Chain P."/>
            <person name="Brettin T."/>
            <person name="Detter J.C."/>
            <person name="Schuetze A."/>
            <person name="Rohde M."/>
            <person name="Tindall B.J."/>
            <person name="Goeker M."/>
            <person name="Bristow J."/>
            <person name="Eisen J.A."/>
            <person name="Markowitz V."/>
            <person name="Hugenholtz P."/>
            <person name="Kyrpides N.C."/>
            <person name="Klenk H.-P."/>
            <person name="Chen F."/>
        </authorList>
    </citation>
    <scope>NUCLEOTIDE SEQUENCE [LARGE SCALE GENOMIC DNA]</scope>
    <source>
        <strain evidence="9">ATCC 33905 / DSM 74 / LMG 10896 / Claus 1</strain>
    </source>
</reference>
<name>D2QDI8_SPILD</name>
<dbReference type="AlphaFoldDB" id="D2QDI8"/>
<feature type="domain" description="Nitroreductase" evidence="7">
    <location>
        <begin position="8"/>
        <end position="183"/>
    </location>
</feature>
<keyword evidence="3" id="KW-0285">Flavoprotein</keyword>
<dbReference type="eggNOG" id="COG0778">
    <property type="taxonomic scope" value="Bacteria"/>
</dbReference>
<dbReference type="GO" id="GO:0016491">
    <property type="term" value="F:oxidoreductase activity"/>
    <property type="evidence" value="ECO:0007669"/>
    <property type="project" value="UniProtKB-KW"/>
</dbReference>
<keyword evidence="5" id="KW-0521">NADP</keyword>
<dbReference type="STRING" id="504472.Slin_2079"/>
<comment type="similarity">
    <text evidence="2">Belongs to the nitroreductase family.</text>
</comment>
<dbReference type="Gene3D" id="3.40.109.10">
    <property type="entry name" value="NADH Oxidase"/>
    <property type="match status" value="1"/>
</dbReference>
<organism evidence="8 9">
    <name type="scientific">Spirosoma linguale (strain ATCC 33905 / DSM 74 / LMG 10896 / Claus 1)</name>
    <dbReference type="NCBI Taxonomy" id="504472"/>
    <lineage>
        <taxon>Bacteria</taxon>
        <taxon>Pseudomonadati</taxon>
        <taxon>Bacteroidota</taxon>
        <taxon>Cytophagia</taxon>
        <taxon>Cytophagales</taxon>
        <taxon>Cytophagaceae</taxon>
        <taxon>Spirosoma</taxon>
    </lineage>
</organism>
<dbReference type="EMBL" id="CP001769">
    <property type="protein sequence ID" value="ADB38118.1"/>
    <property type="molecule type" value="Genomic_DNA"/>
</dbReference>
<evidence type="ECO:0000259" key="7">
    <source>
        <dbReference type="Pfam" id="PF00881"/>
    </source>
</evidence>
<dbReference type="SUPFAM" id="SSF55469">
    <property type="entry name" value="FMN-dependent nitroreductase-like"/>
    <property type="match status" value="1"/>
</dbReference>
<dbReference type="InterPro" id="IPR033878">
    <property type="entry name" value="NfsB-like"/>
</dbReference>
<evidence type="ECO:0000313" key="8">
    <source>
        <dbReference type="EMBL" id="ADB38118.1"/>
    </source>
</evidence>
<protein>
    <submittedName>
        <fullName evidence="8">Nitroreductase</fullName>
    </submittedName>
</protein>
<keyword evidence="4" id="KW-0288">FMN</keyword>
<dbReference type="InterPro" id="IPR029479">
    <property type="entry name" value="Nitroreductase"/>
</dbReference>
<keyword evidence="9" id="KW-1185">Reference proteome</keyword>
<gene>
    <name evidence="8" type="ordered locus">Slin_2079</name>
</gene>
<dbReference type="PANTHER" id="PTHR43673:SF2">
    <property type="entry name" value="NITROREDUCTASE"/>
    <property type="match status" value="1"/>
</dbReference>
<keyword evidence="6" id="KW-0560">Oxidoreductase</keyword>
<dbReference type="RefSeq" id="WP_012926666.1">
    <property type="nucleotide sequence ID" value="NC_013730.1"/>
</dbReference>
<evidence type="ECO:0000313" key="9">
    <source>
        <dbReference type="Proteomes" id="UP000002028"/>
    </source>
</evidence>
<evidence type="ECO:0000256" key="4">
    <source>
        <dbReference type="ARBA" id="ARBA00022643"/>
    </source>
</evidence>
<dbReference type="InterPro" id="IPR000415">
    <property type="entry name" value="Nitroreductase-like"/>
</dbReference>
<sequence length="209" mass="22944">MNVIENLEWRYATKKFSNEKVSAKDLTKILEATNLSASSTGLQPYRIFIIENDALRKELAEGSFNSQISESSHLLVFAAFDKVTADHISAYIAHIASERGIPVEALADFKAALIGGLLSRSDEENSAWAARQAYIALGTALIAAAELKIDSTPMEGFDATKFDALLGLQEKGLKSVVVLAIGYRDQDNDHFAKLKKVRLPLTDFATFFN</sequence>